<feature type="compositionally biased region" description="Gly residues" evidence="1">
    <location>
        <begin position="170"/>
        <end position="197"/>
    </location>
</feature>
<evidence type="ECO:0000313" key="3">
    <source>
        <dbReference type="EMBL" id="MCP2348860.1"/>
    </source>
</evidence>
<gene>
    <name evidence="3" type="ORF">HD595_004982</name>
</gene>
<evidence type="ECO:0000256" key="1">
    <source>
        <dbReference type="SAM" id="MobiDB-lite"/>
    </source>
</evidence>
<feature type="region of interest" description="Disordered" evidence="1">
    <location>
        <begin position="424"/>
        <end position="568"/>
    </location>
</feature>
<keyword evidence="4" id="KW-1185">Reference proteome</keyword>
<feature type="compositionally biased region" description="Low complexity" evidence="1">
    <location>
        <begin position="472"/>
        <end position="502"/>
    </location>
</feature>
<dbReference type="SMART" id="SM00637">
    <property type="entry name" value="CBD_II"/>
    <property type="match status" value="1"/>
</dbReference>
<sequence length="663" mass="67203">MGRHTGGADDASERGNGTSDDSHDEEFGLADRAAQWAAAPDPTTRSSFWDTDDERAEPGWPELPDQAGVTGQWAPMPQRDPGAAVRPPEKDPFETTGAFQPPPSRGRAGSGPAADQPFETTGAFARPANWDEPGQGGEVGDSTQTFGMPHDFGGDASSGQNAFGAAGPRPAGGEGPSGPHAFGGDGPSGPQGLGADGPSGTRIYSGRQAPIRRAFEDGRPSSTPGFVGDDPYGGDRPSGPRGFGDDGPSGPHAVGTGETHVFGEPPQAFGPAGTQAFGPAANQAFGDGPQGRGGDATQVFGHDGAASEQTRGQAAADGAPEPGDVKVFGNPTLVDAPAPAWSEGADNGFLGSGWSGDEPGGDRDGGRDDEPEPRRRGRRKPPSGDADPYADPPARNRGRLALLSVAAVAVVLGGTVAGVKLMSGSSQPSGCPADGCAAVQATNQPGPQSSQPAEDETEDPAEDETEEPSPTDEPTTAKTQPTGTPGPQTTTGVRTPRRSATPDPKPTKTKKSAKPTQEPLPTPEETALETPSEEPSTITVTDPADNSTGNPVPTATETTGPSGGGSVSVGFDVVRQRITGYTAHLDVVNSSPQALKSLTVSVPVKGRVLNLTGAEYTQDGDLLIIDLPDTLAEGGSTEITFTATGRATEPENCGLVGGDCAVS</sequence>
<evidence type="ECO:0000259" key="2">
    <source>
        <dbReference type="SMART" id="SM00637"/>
    </source>
</evidence>
<feature type="region of interest" description="Disordered" evidence="1">
    <location>
        <begin position="1"/>
        <end position="395"/>
    </location>
</feature>
<name>A0ABT1K4D3_9ACTN</name>
<feature type="compositionally biased region" description="Polar residues" evidence="1">
    <location>
        <begin position="538"/>
        <end position="560"/>
    </location>
</feature>
<dbReference type="RefSeq" id="WP_253772964.1">
    <property type="nucleotide sequence ID" value="NZ_BAAAVE010000007.1"/>
</dbReference>
<feature type="compositionally biased region" description="Low complexity" evidence="1">
    <location>
        <begin position="105"/>
        <end position="114"/>
    </location>
</feature>
<feature type="compositionally biased region" description="Polar residues" evidence="1">
    <location>
        <begin position="440"/>
        <end position="451"/>
    </location>
</feature>
<feature type="domain" description="CBM2" evidence="2">
    <location>
        <begin position="567"/>
        <end position="660"/>
    </location>
</feature>
<organism evidence="3 4">
    <name type="scientific">Nonomuraea roseoviolacea subsp. carminata</name>
    <dbReference type="NCBI Taxonomy" id="160689"/>
    <lineage>
        <taxon>Bacteria</taxon>
        <taxon>Bacillati</taxon>
        <taxon>Actinomycetota</taxon>
        <taxon>Actinomycetes</taxon>
        <taxon>Streptosporangiales</taxon>
        <taxon>Streptosporangiaceae</taxon>
        <taxon>Nonomuraea</taxon>
    </lineage>
</organism>
<feature type="compositionally biased region" description="Acidic residues" evidence="1">
    <location>
        <begin position="453"/>
        <end position="470"/>
    </location>
</feature>
<dbReference type="InterPro" id="IPR001919">
    <property type="entry name" value="CBD2"/>
</dbReference>
<dbReference type="Gene3D" id="2.60.40.290">
    <property type="match status" value="1"/>
</dbReference>
<dbReference type="InterPro" id="IPR008965">
    <property type="entry name" value="CBM2/CBM3_carb-bd_dom_sf"/>
</dbReference>
<proteinExistence type="predicted"/>
<dbReference type="SUPFAM" id="SSF49384">
    <property type="entry name" value="Carbohydrate-binding domain"/>
    <property type="match status" value="1"/>
</dbReference>
<dbReference type="InterPro" id="IPR012291">
    <property type="entry name" value="CBM2_carb-bd_dom_sf"/>
</dbReference>
<feature type="compositionally biased region" description="Low complexity" evidence="1">
    <location>
        <begin position="30"/>
        <end position="39"/>
    </location>
</feature>
<evidence type="ECO:0000313" key="4">
    <source>
        <dbReference type="Proteomes" id="UP001320766"/>
    </source>
</evidence>
<feature type="compositionally biased region" description="Low complexity" evidence="1">
    <location>
        <begin position="514"/>
        <end position="537"/>
    </location>
</feature>
<dbReference type="EMBL" id="JAMZEC010000001">
    <property type="protein sequence ID" value="MCP2348860.1"/>
    <property type="molecule type" value="Genomic_DNA"/>
</dbReference>
<accession>A0ABT1K4D3</accession>
<reference evidence="3 4" key="1">
    <citation type="submission" date="2022-06" db="EMBL/GenBank/DDBJ databases">
        <title>Sequencing the genomes of 1000 actinobacteria strains.</title>
        <authorList>
            <person name="Klenk H.-P."/>
        </authorList>
    </citation>
    <scope>NUCLEOTIDE SEQUENCE [LARGE SCALE GENOMIC DNA]</scope>
    <source>
        <strain evidence="3 4">DSM 44170</strain>
    </source>
</reference>
<protein>
    <recommendedName>
        <fullName evidence="2">CBM2 domain-containing protein</fullName>
    </recommendedName>
</protein>
<dbReference type="Proteomes" id="UP001320766">
    <property type="component" value="Unassembled WGS sequence"/>
</dbReference>
<feature type="compositionally biased region" description="Basic and acidic residues" evidence="1">
    <location>
        <begin position="360"/>
        <end position="374"/>
    </location>
</feature>
<comment type="caution">
    <text evidence="3">The sequence shown here is derived from an EMBL/GenBank/DDBJ whole genome shotgun (WGS) entry which is preliminary data.</text>
</comment>